<keyword evidence="3" id="KW-1185">Reference proteome</keyword>
<evidence type="ECO:0000256" key="1">
    <source>
        <dbReference type="SAM" id="Phobius"/>
    </source>
</evidence>
<dbReference type="OrthoDB" id="4249403at2"/>
<feature type="transmembrane region" description="Helical" evidence="1">
    <location>
        <begin position="7"/>
        <end position="33"/>
    </location>
</feature>
<dbReference type="RefSeq" id="WP_089222081.1">
    <property type="nucleotide sequence ID" value="NZ_FZOF01000001.1"/>
</dbReference>
<name>A0A239A1Z0_9ACTN</name>
<keyword evidence="1" id="KW-1133">Transmembrane helix</keyword>
<keyword evidence="1" id="KW-0812">Transmembrane</keyword>
<protein>
    <submittedName>
        <fullName evidence="2">Uncharacterized protein</fullName>
    </submittedName>
</protein>
<reference evidence="2 3" key="1">
    <citation type="submission" date="2017-06" db="EMBL/GenBank/DDBJ databases">
        <authorList>
            <person name="Kim H.J."/>
            <person name="Triplett B.A."/>
        </authorList>
    </citation>
    <scope>NUCLEOTIDE SEQUENCE [LARGE SCALE GENOMIC DNA]</scope>
    <source>
        <strain evidence="2 3">CGMCC 4.1858</strain>
    </source>
</reference>
<dbReference type="AlphaFoldDB" id="A0A239A1Z0"/>
<proteinExistence type="predicted"/>
<accession>A0A239A1Z0</accession>
<evidence type="ECO:0000313" key="2">
    <source>
        <dbReference type="EMBL" id="SNR89675.1"/>
    </source>
</evidence>
<evidence type="ECO:0000313" key="3">
    <source>
        <dbReference type="Proteomes" id="UP000198280"/>
    </source>
</evidence>
<feature type="transmembrane region" description="Helical" evidence="1">
    <location>
        <begin position="53"/>
        <end position="78"/>
    </location>
</feature>
<keyword evidence="1" id="KW-0472">Membrane</keyword>
<sequence>MHIDWAALGSVFGVSLAVTVGLVGLFTLGIVGLSKQGTAGGEAGTSAAGGTTALARTGAYLCFALCAAAVAYGIYLIVA</sequence>
<dbReference type="Proteomes" id="UP000198280">
    <property type="component" value="Unassembled WGS sequence"/>
</dbReference>
<gene>
    <name evidence="2" type="ORF">SAMN05216252_101728</name>
</gene>
<organism evidence="2 3">
    <name type="scientific">Actinacidiphila glaucinigra</name>
    <dbReference type="NCBI Taxonomy" id="235986"/>
    <lineage>
        <taxon>Bacteria</taxon>
        <taxon>Bacillati</taxon>
        <taxon>Actinomycetota</taxon>
        <taxon>Actinomycetes</taxon>
        <taxon>Kitasatosporales</taxon>
        <taxon>Streptomycetaceae</taxon>
        <taxon>Actinacidiphila</taxon>
    </lineage>
</organism>
<dbReference type="EMBL" id="FZOF01000001">
    <property type="protein sequence ID" value="SNR89675.1"/>
    <property type="molecule type" value="Genomic_DNA"/>
</dbReference>